<feature type="compositionally biased region" description="Low complexity" evidence="2">
    <location>
        <begin position="206"/>
        <end position="231"/>
    </location>
</feature>
<dbReference type="PROSITE" id="PS50020">
    <property type="entry name" value="WW_DOMAIN_2"/>
    <property type="match status" value="1"/>
</dbReference>
<comment type="caution">
    <text evidence="5">The sequence shown here is derived from an EMBL/GenBank/DDBJ whole genome shotgun (WGS) entry which is preliminary data.</text>
</comment>
<dbReference type="Proteomes" id="UP001217089">
    <property type="component" value="Unassembled WGS sequence"/>
</dbReference>
<proteinExistence type="predicted"/>
<dbReference type="PROSITE" id="PS51035">
    <property type="entry name" value="BAG"/>
    <property type="match status" value="1"/>
</dbReference>
<feature type="non-terminal residue" evidence="5">
    <location>
        <position position="428"/>
    </location>
</feature>
<protein>
    <recommendedName>
        <fullName evidence="7">BAG family molecular chaperone regulator 4</fullName>
    </recommendedName>
</protein>
<evidence type="ECO:0000256" key="1">
    <source>
        <dbReference type="ARBA" id="ARBA00023186"/>
    </source>
</evidence>
<feature type="compositionally biased region" description="Polar residues" evidence="2">
    <location>
        <begin position="243"/>
        <end position="255"/>
    </location>
</feature>
<dbReference type="InterPro" id="IPR003103">
    <property type="entry name" value="BAG_domain"/>
</dbReference>
<dbReference type="PANTHER" id="PTHR12329:SF5">
    <property type="entry name" value="STARVIN, ISOFORM E"/>
    <property type="match status" value="1"/>
</dbReference>
<feature type="region of interest" description="Disordered" evidence="2">
    <location>
        <begin position="72"/>
        <end position="91"/>
    </location>
</feature>
<feature type="domain" description="BAG" evidence="4">
    <location>
        <begin position="296"/>
        <end position="373"/>
    </location>
</feature>
<feature type="region of interest" description="Disordered" evidence="2">
    <location>
        <begin position="102"/>
        <end position="298"/>
    </location>
</feature>
<name>A0ABQ9FXA5_TEGGR</name>
<dbReference type="PROSITE" id="PS01159">
    <property type="entry name" value="WW_DOMAIN_1"/>
    <property type="match status" value="1"/>
</dbReference>
<accession>A0ABQ9FXA5</accession>
<sequence>MGGCKKNLAEVNKTAEAMAGRQMFSNPYSSQNEPLPQGWEMLFDQTTGWPYFIDHNNRSTTWEDPRLQMRQQYGTPPRHIPGGNHSQGVSSPFVREIPVHHVSTGPQASSHGHGHPQTQSPPPQQGPYGYSIYRGQPGHTTPPQAPGHPQPESQQPHYPEQRSIPIVHETSRQPSQPQYPQQQGQGYPQQGQYAQFPQQSNVQGYPQGPQHPGAPPQHAQHPGGPPQHQQQSRPMPSEHSQDTHSSGPVPNYKNQRSQDQEKPQSQRTRDEMDSNTHANGSRHEEASSEPPKVKTPLDKIQDILTAVRELEDRVNSFSGTKKEKEYKYLEEMLTRSMLQLDGIESGADDKIRQSRRQAVKEIQAALDQLELKAFAEETSDTQNSDRKSKDTQLQSEAQTESNNGNSDKKTVQESDPAKVKEMVLESEL</sequence>
<reference evidence="5 6" key="1">
    <citation type="submission" date="2022-12" db="EMBL/GenBank/DDBJ databases">
        <title>Chromosome-level genome of Tegillarca granosa.</title>
        <authorList>
            <person name="Kim J."/>
        </authorList>
    </citation>
    <scope>NUCLEOTIDE SEQUENCE [LARGE SCALE GENOMIC DNA]</scope>
    <source>
        <strain evidence="5">Teg-2019</strain>
        <tissue evidence="5">Adductor muscle</tissue>
    </source>
</reference>
<dbReference type="SUPFAM" id="SSF63491">
    <property type="entry name" value="BAG domain"/>
    <property type="match status" value="1"/>
</dbReference>
<dbReference type="CDD" id="cd00201">
    <property type="entry name" value="WW"/>
    <property type="match status" value="1"/>
</dbReference>
<dbReference type="InterPro" id="IPR036533">
    <property type="entry name" value="BAG_dom_sf"/>
</dbReference>
<dbReference type="SMART" id="SM00456">
    <property type="entry name" value="WW"/>
    <property type="match status" value="1"/>
</dbReference>
<dbReference type="EMBL" id="JARBDR010000018">
    <property type="protein sequence ID" value="KAJ8321874.1"/>
    <property type="molecule type" value="Genomic_DNA"/>
</dbReference>
<feature type="compositionally biased region" description="Basic and acidic residues" evidence="2">
    <location>
        <begin position="281"/>
        <end position="298"/>
    </location>
</feature>
<keyword evidence="1" id="KW-0143">Chaperone</keyword>
<evidence type="ECO:0000259" key="4">
    <source>
        <dbReference type="PROSITE" id="PS51035"/>
    </source>
</evidence>
<feature type="compositionally biased region" description="Basic and acidic residues" evidence="2">
    <location>
        <begin position="406"/>
        <end position="428"/>
    </location>
</feature>
<dbReference type="Gene3D" id="2.20.70.10">
    <property type="match status" value="1"/>
</dbReference>
<dbReference type="SMART" id="SM00264">
    <property type="entry name" value="BAG"/>
    <property type="match status" value="1"/>
</dbReference>
<dbReference type="Pfam" id="PF00397">
    <property type="entry name" value="WW"/>
    <property type="match status" value="1"/>
</dbReference>
<dbReference type="InterPro" id="IPR039773">
    <property type="entry name" value="BAG_chaperone_regulator"/>
</dbReference>
<feature type="domain" description="WW" evidence="3">
    <location>
        <begin position="33"/>
        <end position="67"/>
    </location>
</feature>
<evidence type="ECO:0000313" key="5">
    <source>
        <dbReference type="EMBL" id="KAJ8321874.1"/>
    </source>
</evidence>
<dbReference type="Pfam" id="PF02179">
    <property type="entry name" value="BAG"/>
    <property type="match status" value="1"/>
</dbReference>
<dbReference type="Gene3D" id="1.20.58.120">
    <property type="entry name" value="BAG domain"/>
    <property type="match status" value="1"/>
</dbReference>
<feature type="compositionally biased region" description="Polar residues" evidence="2">
    <location>
        <begin position="391"/>
        <end position="405"/>
    </location>
</feature>
<organism evidence="5 6">
    <name type="scientific">Tegillarca granosa</name>
    <name type="common">Malaysian cockle</name>
    <name type="synonym">Anadara granosa</name>
    <dbReference type="NCBI Taxonomy" id="220873"/>
    <lineage>
        <taxon>Eukaryota</taxon>
        <taxon>Metazoa</taxon>
        <taxon>Spiralia</taxon>
        <taxon>Lophotrochozoa</taxon>
        <taxon>Mollusca</taxon>
        <taxon>Bivalvia</taxon>
        <taxon>Autobranchia</taxon>
        <taxon>Pteriomorphia</taxon>
        <taxon>Arcoida</taxon>
        <taxon>Arcoidea</taxon>
        <taxon>Arcidae</taxon>
        <taxon>Tegillarca</taxon>
    </lineage>
</organism>
<feature type="compositionally biased region" description="Basic and acidic residues" evidence="2">
    <location>
        <begin position="256"/>
        <end position="274"/>
    </location>
</feature>
<evidence type="ECO:0008006" key="7">
    <source>
        <dbReference type="Google" id="ProtNLM"/>
    </source>
</evidence>
<evidence type="ECO:0000313" key="6">
    <source>
        <dbReference type="Proteomes" id="UP001217089"/>
    </source>
</evidence>
<keyword evidence="6" id="KW-1185">Reference proteome</keyword>
<gene>
    <name evidence="5" type="ORF">KUTeg_000345</name>
</gene>
<dbReference type="SUPFAM" id="SSF51045">
    <property type="entry name" value="WW domain"/>
    <property type="match status" value="1"/>
</dbReference>
<feature type="region of interest" description="Disordered" evidence="2">
    <location>
        <begin position="375"/>
        <end position="428"/>
    </location>
</feature>
<dbReference type="InterPro" id="IPR036020">
    <property type="entry name" value="WW_dom_sf"/>
</dbReference>
<feature type="compositionally biased region" description="Low complexity" evidence="2">
    <location>
        <begin position="173"/>
        <end position="199"/>
    </location>
</feature>
<evidence type="ECO:0000259" key="3">
    <source>
        <dbReference type="PROSITE" id="PS50020"/>
    </source>
</evidence>
<dbReference type="InterPro" id="IPR001202">
    <property type="entry name" value="WW_dom"/>
</dbReference>
<dbReference type="PANTHER" id="PTHR12329">
    <property type="entry name" value="BCL2-ASSOCIATED ATHANOGENE"/>
    <property type="match status" value="1"/>
</dbReference>
<evidence type="ECO:0000256" key="2">
    <source>
        <dbReference type="SAM" id="MobiDB-lite"/>
    </source>
</evidence>